<evidence type="ECO:0000313" key="3">
    <source>
        <dbReference type="Proteomes" id="UP000199515"/>
    </source>
</evidence>
<evidence type="ECO:0000256" key="1">
    <source>
        <dbReference type="SAM" id="Phobius"/>
    </source>
</evidence>
<proteinExistence type="predicted"/>
<keyword evidence="1" id="KW-0812">Transmembrane</keyword>
<dbReference type="AlphaFoldDB" id="A0A1H3DFN2"/>
<sequence length="159" mass="17226">MGERARDWSWSLGTLLALLGVCVAVFVVTGAQRGKARPHTPITRSEAEALFDRAVRLGQAGDVDGLCRSVAATVTNCEGLASSARDAHRAPGPEKPRIVGETWHAGERDGEDTRVLHVEGVNADGRAYRSDFAVIRNSPDAFEVRSLTAVYWSGVRFQH</sequence>
<dbReference type="EMBL" id="FNON01000003">
    <property type="protein sequence ID" value="SDX64948.1"/>
    <property type="molecule type" value="Genomic_DNA"/>
</dbReference>
<reference evidence="2 3" key="1">
    <citation type="submission" date="2016-10" db="EMBL/GenBank/DDBJ databases">
        <authorList>
            <person name="de Groot N.N."/>
        </authorList>
    </citation>
    <scope>NUCLEOTIDE SEQUENCE [LARGE SCALE GENOMIC DNA]</scope>
    <source>
        <strain evidence="2 3">CPCC 202699</strain>
    </source>
</reference>
<protein>
    <submittedName>
        <fullName evidence="2">Uncharacterized protein</fullName>
    </submittedName>
</protein>
<accession>A0A1H3DFN2</accession>
<dbReference type="RefSeq" id="WP_091289447.1">
    <property type="nucleotide sequence ID" value="NZ_FNON01000003.1"/>
</dbReference>
<keyword evidence="1" id="KW-0472">Membrane</keyword>
<evidence type="ECO:0000313" key="2">
    <source>
        <dbReference type="EMBL" id="SDX64948.1"/>
    </source>
</evidence>
<organism evidence="2 3">
    <name type="scientific">Amycolatopsis xylanica</name>
    <dbReference type="NCBI Taxonomy" id="589385"/>
    <lineage>
        <taxon>Bacteria</taxon>
        <taxon>Bacillati</taxon>
        <taxon>Actinomycetota</taxon>
        <taxon>Actinomycetes</taxon>
        <taxon>Pseudonocardiales</taxon>
        <taxon>Pseudonocardiaceae</taxon>
        <taxon>Amycolatopsis</taxon>
    </lineage>
</organism>
<name>A0A1H3DFN2_9PSEU</name>
<dbReference type="OrthoDB" id="3630560at2"/>
<keyword evidence="3" id="KW-1185">Reference proteome</keyword>
<feature type="transmembrane region" description="Helical" evidence="1">
    <location>
        <begin position="12"/>
        <end position="31"/>
    </location>
</feature>
<keyword evidence="1" id="KW-1133">Transmembrane helix</keyword>
<dbReference type="Proteomes" id="UP000199515">
    <property type="component" value="Unassembled WGS sequence"/>
</dbReference>
<gene>
    <name evidence="2" type="ORF">SAMN05421504_103365</name>
</gene>